<proteinExistence type="predicted"/>
<dbReference type="Proteomes" id="UP000092445">
    <property type="component" value="Unassembled WGS sequence"/>
</dbReference>
<name>A0A1A9Z339_GLOPL</name>
<dbReference type="EnsemblMetazoa" id="GPAI002342-RA">
    <property type="protein sequence ID" value="GPAI002342-PA"/>
    <property type="gene ID" value="GPAI002342"/>
</dbReference>
<dbReference type="VEuPathDB" id="VectorBase:GPAI002342"/>
<sequence length="127" mass="14864">MHKKYLKYLCIHYYKKTSRYVCVHIMLPLCEVTLMRLNDAHTMKLLMVDYGDDNNDTHNDDDDERNVPWKSPLIHTEAGTLINGITDFGIQLQLVFFLEFNDRHVVSPPTVQLATCDNITYSLMRDI</sequence>
<keyword evidence="2" id="KW-1185">Reference proteome</keyword>
<evidence type="ECO:0000313" key="1">
    <source>
        <dbReference type="EnsemblMetazoa" id="GPAI002342-PA"/>
    </source>
</evidence>
<protein>
    <submittedName>
        <fullName evidence="1">Uncharacterized protein</fullName>
    </submittedName>
</protein>
<accession>A0A1A9Z339</accession>
<evidence type="ECO:0000313" key="2">
    <source>
        <dbReference type="Proteomes" id="UP000092445"/>
    </source>
</evidence>
<reference evidence="1" key="2">
    <citation type="submission" date="2020-05" db="UniProtKB">
        <authorList>
            <consortium name="EnsemblMetazoa"/>
        </authorList>
    </citation>
    <scope>IDENTIFICATION</scope>
    <source>
        <strain evidence="1">IAEA</strain>
    </source>
</reference>
<dbReference type="AlphaFoldDB" id="A0A1A9Z339"/>
<reference evidence="2" key="1">
    <citation type="submission" date="2014-03" db="EMBL/GenBank/DDBJ databases">
        <authorList>
            <person name="Aksoy S."/>
            <person name="Warren W."/>
            <person name="Wilson R.K."/>
        </authorList>
    </citation>
    <scope>NUCLEOTIDE SEQUENCE [LARGE SCALE GENOMIC DNA]</scope>
    <source>
        <strain evidence="2">IAEA</strain>
    </source>
</reference>
<organism evidence="1 2">
    <name type="scientific">Glossina pallidipes</name>
    <name type="common">Tsetse fly</name>
    <dbReference type="NCBI Taxonomy" id="7398"/>
    <lineage>
        <taxon>Eukaryota</taxon>
        <taxon>Metazoa</taxon>
        <taxon>Ecdysozoa</taxon>
        <taxon>Arthropoda</taxon>
        <taxon>Hexapoda</taxon>
        <taxon>Insecta</taxon>
        <taxon>Pterygota</taxon>
        <taxon>Neoptera</taxon>
        <taxon>Endopterygota</taxon>
        <taxon>Diptera</taxon>
        <taxon>Brachycera</taxon>
        <taxon>Muscomorpha</taxon>
        <taxon>Hippoboscoidea</taxon>
        <taxon>Glossinidae</taxon>
        <taxon>Glossina</taxon>
    </lineage>
</organism>